<name>A0A0V1H5P7_9BILA</name>
<sequence length="66" mass="8215">MDTCRKGRVVQCQKRVPSKRIKFPNWEERLTSIENRKKRPFRHRRTSEWMADFMVMTLEMQKKLLF</sequence>
<dbReference type="Proteomes" id="UP000055024">
    <property type="component" value="Unassembled WGS sequence"/>
</dbReference>
<evidence type="ECO:0000313" key="2">
    <source>
        <dbReference type="Proteomes" id="UP000055024"/>
    </source>
</evidence>
<dbReference type="AlphaFoldDB" id="A0A0V1H5P7"/>
<proteinExistence type="predicted"/>
<keyword evidence="2" id="KW-1185">Reference proteome</keyword>
<reference evidence="1 2" key="1">
    <citation type="submission" date="2015-01" db="EMBL/GenBank/DDBJ databases">
        <title>Evolution of Trichinella species and genotypes.</title>
        <authorList>
            <person name="Korhonen P.K."/>
            <person name="Edoardo P."/>
            <person name="Giuseppe L.R."/>
            <person name="Gasser R.B."/>
        </authorList>
    </citation>
    <scope>NUCLEOTIDE SEQUENCE [LARGE SCALE GENOMIC DNA]</scope>
    <source>
        <strain evidence="1">ISS1029</strain>
    </source>
</reference>
<comment type="caution">
    <text evidence="1">The sequence shown here is derived from an EMBL/GenBank/DDBJ whole genome shotgun (WGS) entry which is preliminary data.</text>
</comment>
<organism evidence="1 2">
    <name type="scientific">Trichinella zimbabwensis</name>
    <dbReference type="NCBI Taxonomy" id="268475"/>
    <lineage>
        <taxon>Eukaryota</taxon>
        <taxon>Metazoa</taxon>
        <taxon>Ecdysozoa</taxon>
        <taxon>Nematoda</taxon>
        <taxon>Enoplea</taxon>
        <taxon>Dorylaimia</taxon>
        <taxon>Trichinellida</taxon>
        <taxon>Trichinellidae</taxon>
        <taxon>Trichinella</taxon>
    </lineage>
</organism>
<dbReference type="EMBL" id="JYDP01000136">
    <property type="protein sequence ID" value="KRZ05583.1"/>
    <property type="molecule type" value="Genomic_DNA"/>
</dbReference>
<gene>
    <name evidence="1" type="ORF">T11_17093</name>
</gene>
<evidence type="ECO:0000313" key="1">
    <source>
        <dbReference type="EMBL" id="KRZ05583.1"/>
    </source>
</evidence>
<protein>
    <submittedName>
        <fullName evidence="1">Uncharacterized protein</fullName>
    </submittedName>
</protein>
<accession>A0A0V1H5P7</accession>